<keyword evidence="2" id="KW-1185">Reference proteome</keyword>
<evidence type="ECO:0000313" key="2">
    <source>
        <dbReference type="Proteomes" id="UP000528824"/>
    </source>
</evidence>
<protein>
    <submittedName>
        <fullName evidence="1">Uncharacterized protein</fullName>
    </submittedName>
</protein>
<proteinExistence type="predicted"/>
<evidence type="ECO:0000313" key="1">
    <source>
        <dbReference type="EMBL" id="MBB5561230.1"/>
    </source>
</evidence>
<comment type="caution">
    <text evidence="1">The sequence shown here is derived from an EMBL/GenBank/DDBJ whole genome shotgun (WGS) entry which is preliminary data.</text>
</comment>
<gene>
    <name evidence="1" type="ORF">GGI59_002905</name>
</gene>
<dbReference type="EMBL" id="JACHBC010000005">
    <property type="protein sequence ID" value="MBB5561230.1"/>
    <property type="molecule type" value="Genomic_DNA"/>
</dbReference>
<reference evidence="1 2" key="1">
    <citation type="submission" date="2020-08" db="EMBL/GenBank/DDBJ databases">
        <title>Genomic Encyclopedia of Type Strains, Phase IV (KMG-V): Genome sequencing to study the core and pangenomes of soil and plant-associated prokaryotes.</title>
        <authorList>
            <person name="Whitman W."/>
        </authorList>
    </citation>
    <scope>NUCLEOTIDE SEQUENCE [LARGE SCALE GENOMIC DNA]</scope>
    <source>
        <strain evidence="1 2">SEMIA 4034</strain>
    </source>
</reference>
<sequence>MGNRLKQILEPTLVSYCTIRQRSTASSFREMEMWRCSLNSRATQDGTSAPDADALADLAARLHVRREYFLRPVANSDRPLFYRILASNLVKDLNCQDVNRHPKIHPLSASNFGSEAMSMTSGCSPDTCLKANRVSRARTSGA</sequence>
<accession>A0A7W8XDK2</accession>
<dbReference type="AlphaFoldDB" id="A0A7W8XDK2"/>
<name>A0A7W8XDK2_9HYPH</name>
<organism evidence="1 2">
    <name type="scientific">Rhizobium lentis</name>
    <dbReference type="NCBI Taxonomy" id="1138194"/>
    <lineage>
        <taxon>Bacteria</taxon>
        <taxon>Pseudomonadati</taxon>
        <taxon>Pseudomonadota</taxon>
        <taxon>Alphaproteobacteria</taxon>
        <taxon>Hyphomicrobiales</taxon>
        <taxon>Rhizobiaceae</taxon>
        <taxon>Rhizobium/Agrobacterium group</taxon>
        <taxon>Rhizobium</taxon>
    </lineage>
</organism>
<dbReference type="Proteomes" id="UP000528824">
    <property type="component" value="Unassembled WGS sequence"/>
</dbReference>